<dbReference type="EMBL" id="MTBD01000117">
    <property type="protein sequence ID" value="PRP68533.1"/>
    <property type="molecule type" value="Genomic_DNA"/>
</dbReference>
<name>A0A2S9WYJ4_9NEIS</name>
<evidence type="ECO:0000313" key="1">
    <source>
        <dbReference type="EMBL" id="PRP68533.1"/>
    </source>
</evidence>
<proteinExistence type="predicted"/>
<dbReference type="RefSeq" id="WP_106078258.1">
    <property type="nucleotide sequence ID" value="NZ_MTBD01000117.1"/>
</dbReference>
<gene>
    <name evidence="1" type="ORF">BUE93_21835</name>
</gene>
<evidence type="ECO:0000313" key="2">
    <source>
        <dbReference type="Proteomes" id="UP000239469"/>
    </source>
</evidence>
<comment type="caution">
    <text evidence="1">The sequence shown here is derived from an EMBL/GenBank/DDBJ whole genome shotgun (WGS) entry which is preliminary data.</text>
</comment>
<accession>A0A2S9WYJ4</accession>
<dbReference type="AlphaFoldDB" id="A0A2S9WYJ4"/>
<dbReference type="Proteomes" id="UP000239469">
    <property type="component" value="Unassembled WGS sequence"/>
</dbReference>
<organism evidence="1 2">
    <name type="scientific">Chromobacterium amazonense</name>
    <dbReference type="NCBI Taxonomy" id="1382803"/>
    <lineage>
        <taxon>Bacteria</taxon>
        <taxon>Pseudomonadati</taxon>
        <taxon>Pseudomonadota</taxon>
        <taxon>Betaproteobacteria</taxon>
        <taxon>Neisseriales</taxon>
        <taxon>Chromobacteriaceae</taxon>
        <taxon>Chromobacterium</taxon>
    </lineage>
</organism>
<sequence>MHVAATTNGFDTSHWAADRAGALAKSRARVNGGAVNQSVCFNSVDHNDNTMRNRLVAAVKDQATVGWTVVKGSSKLYSWAGVTIPSGNAIPNAMSAWKQDGEVRDNGASLHPKWYGTIWLGKTKSEEWSRAVMYHIGYERAYNGQ</sequence>
<protein>
    <submittedName>
        <fullName evidence="1">Uncharacterized protein</fullName>
    </submittedName>
</protein>
<reference evidence="1 2" key="1">
    <citation type="submission" date="2017-01" db="EMBL/GenBank/DDBJ databases">
        <title>New insights into the genetic diversity of Chromobacterium isolated from tropical freshwater lake.</title>
        <authorList>
            <person name="Santos A.B."/>
            <person name="Nascimento A.M."/>
            <person name="Da Silva P.C."/>
        </authorList>
    </citation>
    <scope>NUCLEOTIDE SEQUENCE [LARGE SCALE GENOMIC DNA]</scope>
    <source>
        <strain evidence="1 2">56AF</strain>
    </source>
</reference>
<dbReference type="OrthoDB" id="9882891at2"/>